<comment type="caution">
    <text evidence="1">The sequence shown here is derived from an EMBL/GenBank/DDBJ whole genome shotgun (WGS) entry which is preliminary data.</text>
</comment>
<sequence length="67" mass="7560">MLLDQTIDLAFTSIIFSNPLVNNEKIYSEEIVCVGHPDLVNHYLKDNRIINDPVPVIMNSLHTPRGA</sequence>
<name>A0ABU5ZJF2_9BACL</name>
<accession>A0ABU5ZJF2</accession>
<dbReference type="RefSeq" id="WP_371753924.1">
    <property type="nucleotide sequence ID" value="NZ_JAYJLD010000010.1"/>
</dbReference>
<organism evidence="1 2">
    <name type="scientific">Ferviditalea candida</name>
    <dbReference type="NCBI Taxonomy" id="3108399"/>
    <lineage>
        <taxon>Bacteria</taxon>
        <taxon>Bacillati</taxon>
        <taxon>Bacillota</taxon>
        <taxon>Bacilli</taxon>
        <taxon>Bacillales</taxon>
        <taxon>Paenibacillaceae</taxon>
        <taxon>Ferviditalea</taxon>
    </lineage>
</organism>
<dbReference type="EMBL" id="JAYJLD010000010">
    <property type="protein sequence ID" value="MEB3101806.1"/>
    <property type="molecule type" value="Genomic_DNA"/>
</dbReference>
<evidence type="ECO:0000313" key="2">
    <source>
        <dbReference type="Proteomes" id="UP001310386"/>
    </source>
</evidence>
<reference evidence="1" key="1">
    <citation type="submission" date="2023-12" db="EMBL/GenBank/DDBJ databases">
        <title>Fervidustalea candida gen. nov., sp. nov., a novel member of the family Paenibacillaceae isolated from a geothermal area.</title>
        <authorList>
            <person name="Li W.-J."/>
            <person name="Jiao J.-Y."/>
            <person name="Chen Y."/>
        </authorList>
    </citation>
    <scope>NUCLEOTIDE SEQUENCE</scope>
    <source>
        <strain evidence="1">SYSU GA230002</strain>
    </source>
</reference>
<proteinExistence type="predicted"/>
<dbReference type="Proteomes" id="UP001310386">
    <property type="component" value="Unassembled WGS sequence"/>
</dbReference>
<gene>
    <name evidence="1" type="ORF">VF724_09030</name>
</gene>
<protein>
    <submittedName>
        <fullName evidence="1">Uncharacterized protein</fullName>
    </submittedName>
</protein>
<evidence type="ECO:0000313" key="1">
    <source>
        <dbReference type="EMBL" id="MEB3101806.1"/>
    </source>
</evidence>
<keyword evidence="2" id="KW-1185">Reference proteome</keyword>